<sequence length="77" mass="8961">MEGSSEEMGTSETKNLVWKGGDDKPPQQRLPSQYQRYQPHYQQNQNYPPPQHQQTVPQTETLSCTKVDWHSATWNSN</sequence>
<feature type="compositionally biased region" description="Low complexity" evidence="1">
    <location>
        <begin position="1"/>
        <end position="13"/>
    </location>
</feature>
<name>F8QK39_SERL3</name>
<reference evidence="3" key="1">
    <citation type="journal article" date="2011" name="Science">
        <title>The plant cell wall-decomposing machinery underlies the functional diversity of forest fungi.</title>
        <authorList>
            <person name="Eastwood D.C."/>
            <person name="Floudas D."/>
            <person name="Binder M."/>
            <person name="Majcherczyk A."/>
            <person name="Schneider P."/>
            <person name="Aerts A."/>
            <person name="Asiegbu F.O."/>
            <person name="Baker S.E."/>
            <person name="Barry K."/>
            <person name="Bendiksby M."/>
            <person name="Blumentritt M."/>
            <person name="Coutinho P.M."/>
            <person name="Cullen D."/>
            <person name="de Vries R.P."/>
            <person name="Gathman A."/>
            <person name="Goodell B."/>
            <person name="Henrissat B."/>
            <person name="Ihrmark K."/>
            <person name="Kauserud H."/>
            <person name="Kohler A."/>
            <person name="LaButti K."/>
            <person name="Lapidus A."/>
            <person name="Lavin J.L."/>
            <person name="Lee Y.-H."/>
            <person name="Lindquist E."/>
            <person name="Lilly W."/>
            <person name="Lucas S."/>
            <person name="Morin E."/>
            <person name="Murat C."/>
            <person name="Oguiza J.A."/>
            <person name="Park J."/>
            <person name="Pisabarro A.G."/>
            <person name="Riley R."/>
            <person name="Rosling A."/>
            <person name="Salamov A."/>
            <person name="Schmidt O."/>
            <person name="Schmutz J."/>
            <person name="Skrede I."/>
            <person name="Stenlid J."/>
            <person name="Wiebenga A."/>
            <person name="Xie X."/>
            <person name="Kuees U."/>
            <person name="Hibbett D.S."/>
            <person name="Hoffmeister D."/>
            <person name="Hoegberg N."/>
            <person name="Martin F."/>
            <person name="Grigoriev I.V."/>
            <person name="Watkinson S.C."/>
        </authorList>
    </citation>
    <scope>NUCLEOTIDE SEQUENCE [LARGE SCALE GENOMIC DNA]</scope>
    <source>
        <strain evidence="3">strain S7.3</strain>
    </source>
</reference>
<feature type="compositionally biased region" description="Low complexity" evidence="1">
    <location>
        <begin position="33"/>
        <end position="59"/>
    </location>
</feature>
<keyword evidence="3" id="KW-1185">Reference proteome</keyword>
<accession>F8QK39</accession>
<proteinExistence type="predicted"/>
<protein>
    <submittedName>
        <fullName evidence="2">Uncharacterized protein</fullName>
    </submittedName>
</protein>
<dbReference type="AlphaFoldDB" id="F8QK39"/>
<gene>
    <name evidence="2" type="ORF">SERLA73DRAFT_80659</name>
</gene>
<dbReference type="EMBL" id="GL945898">
    <property type="protein sequence ID" value="EGN91331.1"/>
    <property type="molecule type" value="Genomic_DNA"/>
</dbReference>
<evidence type="ECO:0000313" key="3">
    <source>
        <dbReference type="Proteomes" id="UP000008063"/>
    </source>
</evidence>
<organism evidence="3">
    <name type="scientific">Serpula lacrymans var. lacrymans (strain S7.3)</name>
    <name type="common">Dry rot fungus</name>
    <dbReference type="NCBI Taxonomy" id="936435"/>
    <lineage>
        <taxon>Eukaryota</taxon>
        <taxon>Fungi</taxon>
        <taxon>Dikarya</taxon>
        <taxon>Basidiomycota</taxon>
        <taxon>Agaricomycotina</taxon>
        <taxon>Agaricomycetes</taxon>
        <taxon>Agaricomycetidae</taxon>
        <taxon>Boletales</taxon>
        <taxon>Coniophorineae</taxon>
        <taxon>Serpulaceae</taxon>
        <taxon>Serpula</taxon>
    </lineage>
</organism>
<dbReference type="Proteomes" id="UP000008063">
    <property type="component" value="Unassembled WGS sequence"/>
</dbReference>
<evidence type="ECO:0000313" key="2">
    <source>
        <dbReference type="EMBL" id="EGN91331.1"/>
    </source>
</evidence>
<dbReference type="InParanoid" id="F8QK39"/>
<feature type="region of interest" description="Disordered" evidence="1">
    <location>
        <begin position="1"/>
        <end position="59"/>
    </location>
</feature>
<dbReference type="HOGENOM" id="CLU_2639616_0_0_1"/>
<evidence type="ECO:0000256" key="1">
    <source>
        <dbReference type="SAM" id="MobiDB-lite"/>
    </source>
</evidence>